<dbReference type="AlphaFoldDB" id="A0A0B2BDU3"/>
<dbReference type="InterPro" id="IPR003615">
    <property type="entry name" value="HNH_nuc"/>
</dbReference>
<evidence type="ECO:0000313" key="3">
    <source>
        <dbReference type="EMBL" id="PJJ55897.1"/>
    </source>
</evidence>
<keyword evidence="4" id="KW-1185">Reference proteome</keyword>
<sequence>MFESVPVERLSTVVSELCSQPMALADGEQTRDLLRRVRDASDRLAGLEAAALDHLDETGAYAEDGASSALGWARRELRLTPEQLKIRRSAGRTMRRLPAVGDALRSGRIRLDHVRKFTAGLTRLGTAVMDEVCDELLDTASDADPATLGERIDEIERQRYPERLDDRWATGMEKHDLTLAKCGDGWHLAGYLDIATGARVASWLKAASAPRGEDDDRSPARRRVDAFGDLVAAALAHGMPTDRGVRPQIHVMTDARWLADQLAHRGDAHHGGVGPVLTGWGPIGPGLLDYLACDADRTDVLFDGFTDGPTPQADILNVGRAQRLATPAQRAAVIARQHGICANPGCGGTCLEIHHAEWWERDGGATDLDNLPGVCPRCHQLIHAGRLVVTADGRRGFVFTLTTGRQRGRALEDHQLHARNRAWLAADSAQRREAA</sequence>
<dbReference type="InterPro" id="IPR002711">
    <property type="entry name" value="HNH"/>
</dbReference>
<dbReference type="GO" id="GO:0003676">
    <property type="term" value="F:nucleic acid binding"/>
    <property type="evidence" value="ECO:0007669"/>
    <property type="project" value="InterPro"/>
</dbReference>
<keyword evidence="3" id="KW-0540">Nuclease</keyword>
<dbReference type="InterPro" id="IPR003870">
    <property type="entry name" value="DUF222"/>
</dbReference>
<evidence type="ECO:0000259" key="2">
    <source>
        <dbReference type="SMART" id="SM00507"/>
    </source>
</evidence>
<dbReference type="OrthoDB" id="3741440at2"/>
<evidence type="ECO:0000313" key="4">
    <source>
        <dbReference type="Proteomes" id="UP000230842"/>
    </source>
</evidence>
<dbReference type="GO" id="GO:0008270">
    <property type="term" value="F:zinc ion binding"/>
    <property type="evidence" value="ECO:0007669"/>
    <property type="project" value="InterPro"/>
</dbReference>
<dbReference type="GO" id="GO:0004519">
    <property type="term" value="F:endonuclease activity"/>
    <property type="evidence" value="ECO:0007669"/>
    <property type="project" value="UniProtKB-KW"/>
</dbReference>
<reference evidence="3 4" key="1">
    <citation type="submission" date="2017-11" db="EMBL/GenBank/DDBJ databases">
        <title>Genomic Encyclopedia of Archaeal and Bacterial Type Strains, Phase II (KMG-II): From Individual Species to Whole Genera.</title>
        <authorList>
            <person name="Goeker M."/>
        </authorList>
    </citation>
    <scope>NUCLEOTIDE SEQUENCE [LARGE SCALE GENOMIC DNA]</scope>
    <source>
        <strain evidence="3 4">DSM 27763</strain>
    </source>
</reference>
<gene>
    <name evidence="3" type="ORF">CLV56_0097</name>
</gene>
<evidence type="ECO:0000256" key="1">
    <source>
        <dbReference type="ARBA" id="ARBA00023450"/>
    </source>
</evidence>
<name>A0A0B2BDU3_9ACTN</name>
<comment type="similarity">
    <text evidence="1">Belongs to the Rv1128c/1148c/1588c/1702c/1945/3466 family.</text>
</comment>
<dbReference type="Proteomes" id="UP000230842">
    <property type="component" value="Unassembled WGS sequence"/>
</dbReference>
<dbReference type="Pfam" id="PF02720">
    <property type="entry name" value="DUF222"/>
    <property type="match status" value="1"/>
</dbReference>
<accession>A0A0B2BDU3</accession>
<keyword evidence="3" id="KW-0255">Endonuclease</keyword>
<proteinExistence type="inferred from homology"/>
<comment type="caution">
    <text evidence="3">The sequence shown here is derived from an EMBL/GenBank/DDBJ whole genome shotgun (WGS) entry which is preliminary data.</text>
</comment>
<dbReference type="CDD" id="cd00085">
    <property type="entry name" value="HNHc"/>
    <property type="match status" value="1"/>
</dbReference>
<feature type="domain" description="HNH nuclease" evidence="2">
    <location>
        <begin position="328"/>
        <end position="380"/>
    </location>
</feature>
<keyword evidence="3" id="KW-0378">Hydrolase</keyword>
<organism evidence="3 4">
    <name type="scientific">Mumia flava</name>
    <dbReference type="NCBI Taxonomy" id="1348852"/>
    <lineage>
        <taxon>Bacteria</taxon>
        <taxon>Bacillati</taxon>
        <taxon>Actinomycetota</taxon>
        <taxon>Actinomycetes</taxon>
        <taxon>Propionibacteriales</taxon>
        <taxon>Nocardioidaceae</taxon>
        <taxon>Mumia</taxon>
    </lineage>
</organism>
<protein>
    <submittedName>
        <fullName evidence="3">HNH endonuclease</fullName>
    </submittedName>
</protein>
<dbReference type="Pfam" id="PF01844">
    <property type="entry name" value="HNH"/>
    <property type="match status" value="1"/>
</dbReference>
<dbReference type="SMART" id="SM00507">
    <property type="entry name" value="HNHc"/>
    <property type="match status" value="1"/>
</dbReference>
<dbReference type="EMBL" id="PGEZ01000001">
    <property type="protein sequence ID" value="PJJ55897.1"/>
    <property type="molecule type" value="Genomic_DNA"/>
</dbReference>